<reference evidence="6 7" key="1">
    <citation type="submission" date="2017-02" db="EMBL/GenBank/DDBJ databases">
        <authorList>
            <person name="Peterson S.W."/>
        </authorList>
    </citation>
    <scope>NUCLEOTIDE SEQUENCE [LARGE SCALE GENOMIC DNA]</scope>
    <source>
        <strain evidence="6 7">M1</strain>
    </source>
</reference>
<dbReference type="Proteomes" id="UP000190285">
    <property type="component" value="Unassembled WGS sequence"/>
</dbReference>
<evidence type="ECO:0000313" key="6">
    <source>
        <dbReference type="EMBL" id="SKC84325.1"/>
    </source>
</evidence>
<feature type="domain" description="Manganese/iron superoxide dismutase N-terminal" evidence="5">
    <location>
        <begin position="11"/>
        <end position="70"/>
    </location>
</feature>
<protein>
    <recommendedName>
        <fullName evidence="2">superoxide dismutase</fullName>
        <ecNumber evidence="2">1.15.1.1</ecNumber>
    </recommendedName>
</protein>
<dbReference type="STRING" id="36842.SAMN02194393_04072"/>
<evidence type="ECO:0000256" key="1">
    <source>
        <dbReference type="ARBA" id="ARBA00008714"/>
    </source>
</evidence>
<evidence type="ECO:0000256" key="3">
    <source>
        <dbReference type="ARBA" id="ARBA00022723"/>
    </source>
</evidence>
<dbReference type="InterPro" id="IPR036324">
    <property type="entry name" value="Mn/Fe_SOD_N_sf"/>
</dbReference>
<dbReference type="InterPro" id="IPR001189">
    <property type="entry name" value="Mn/Fe_SOD"/>
</dbReference>
<gene>
    <name evidence="6" type="ORF">SAMN02194393_04072</name>
</gene>
<dbReference type="PANTHER" id="PTHR43595">
    <property type="entry name" value="37S RIBOSOMAL PROTEIN S26, MITOCHONDRIAL"/>
    <property type="match status" value="1"/>
</dbReference>
<accession>A0A1T5M859</accession>
<evidence type="ECO:0000256" key="4">
    <source>
        <dbReference type="ARBA" id="ARBA00023002"/>
    </source>
</evidence>
<keyword evidence="4" id="KW-0560">Oxidoreductase</keyword>
<dbReference type="PRINTS" id="PR01703">
    <property type="entry name" value="MNSODISMTASE"/>
</dbReference>
<dbReference type="Pfam" id="PF00081">
    <property type="entry name" value="Sod_Fe_N"/>
    <property type="match status" value="1"/>
</dbReference>
<dbReference type="InterPro" id="IPR019831">
    <property type="entry name" value="Mn/Fe_SOD_N"/>
</dbReference>
<dbReference type="PANTHER" id="PTHR43595:SF2">
    <property type="entry name" value="SMALL RIBOSOMAL SUBUNIT PROTEIN MS42"/>
    <property type="match status" value="1"/>
</dbReference>
<dbReference type="Gene3D" id="3.55.40.20">
    <property type="entry name" value="Iron/manganese superoxide dismutase, C-terminal domain"/>
    <property type="match status" value="1"/>
</dbReference>
<evidence type="ECO:0000259" key="5">
    <source>
        <dbReference type="Pfam" id="PF00081"/>
    </source>
</evidence>
<dbReference type="GO" id="GO:0004784">
    <property type="term" value="F:superoxide dismutase activity"/>
    <property type="evidence" value="ECO:0007669"/>
    <property type="project" value="UniProtKB-EC"/>
</dbReference>
<keyword evidence="7" id="KW-1185">Reference proteome</keyword>
<dbReference type="EMBL" id="FUZT01000011">
    <property type="protein sequence ID" value="SKC84325.1"/>
    <property type="molecule type" value="Genomic_DNA"/>
</dbReference>
<dbReference type="GO" id="GO:0005737">
    <property type="term" value="C:cytoplasm"/>
    <property type="evidence" value="ECO:0007669"/>
    <property type="project" value="TreeGrafter"/>
</dbReference>
<evidence type="ECO:0000313" key="7">
    <source>
        <dbReference type="Proteomes" id="UP000190285"/>
    </source>
</evidence>
<organism evidence="6 7">
    <name type="scientific">Maledivibacter halophilus</name>
    <dbReference type="NCBI Taxonomy" id="36842"/>
    <lineage>
        <taxon>Bacteria</taxon>
        <taxon>Bacillati</taxon>
        <taxon>Bacillota</taxon>
        <taxon>Clostridia</taxon>
        <taxon>Peptostreptococcales</taxon>
        <taxon>Caminicellaceae</taxon>
        <taxon>Maledivibacter</taxon>
    </lineage>
</organism>
<evidence type="ECO:0000256" key="2">
    <source>
        <dbReference type="ARBA" id="ARBA00012682"/>
    </source>
</evidence>
<dbReference type="OrthoDB" id="9803125at2"/>
<dbReference type="InterPro" id="IPR036314">
    <property type="entry name" value="SOD_C_sf"/>
</dbReference>
<name>A0A1T5M859_9FIRM</name>
<dbReference type="SUPFAM" id="SSF46609">
    <property type="entry name" value="Fe,Mn superoxide dismutase (SOD), N-terminal domain"/>
    <property type="match status" value="1"/>
</dbReference>
<keyword evidence="3" id="KW-0479">Metal-binding</keyword>
<comment type="similarity">
    <text evidence="1">Belongs to the iron/manganese superoxide dismutase family.</text>
</comment>
<dbReference type="EC" id="1.15.1.1" evidence="2"/>
<sequence>MEYNMIPPGRHKLPPLPYPYNALEPVIGDKTLRIHHNKHHKSYVDGLNKAEINLVEVRKTNAYYLDYQNKRQEYINGWWNLINWYEVERRLLLAINGQVPLTL</sequence>
<proteinExistence type="inferred from homology"/>
<dbReference type="AlphaFoldDB" id="A0A1T5M859"/>
<dbReference type="GO" id="GO:0046872">
    <property type="term" value="F:metal ion binding"/>
    <property type="evidence" value="ECO:0007669"/>
    <property type="project" value="UniProtKB-KW"/>
</dbReference>